<organism evidence="1 2">
    <name type="scientific">Paraglaciecola aquimarina</name>
    <dbReference type="NCBI Taxonomy" id="1235557"/>
    <lineage>
        <taxon>Bacteria</taxon>
        <taxon>Pseudomonadati</taxon>
        <taxon>Pseudomonadota</taxon>
        <taxon>Gammaproteobacteria</taxon>
        <taxon>Alteromonadales</taxon>
        <taxon>Alteromonadaceae</taxon>
        <taxon>Paraglaciecola</taxon>
    </lineage>
</organism>
<dbReference type="EMBL" id="JAWDIO010000002">
    <property type="protein sequence ID" value="MDU0356226.1"/>
    <property type="molecule type" value="Genomic_DNA"/>
</dbReference>
<dbReference type="RefSeq" id="WP_316027728.1">
    <property type="nucleotide sequence ID" value="NZ_JAWDIO010000002.1"/>
</dbReference>
<evidence type="ECO:0000313" key="1">
    <source>
        <dbReference type="EMBL" id="MDU0356226.1"/>
    </source>
</evidence>
<dbReference type="Proteomes" id="UP001247805">
    <property type="component" value="Unassembled WGS sequence"/>
</dbReference>
<proteinExistence type="predicted"/>
<name>A0ABU3T1S9_9ALTE</name>
<gene>
    <name evidence="1" type="ORF">RS130_22155</name>
</gene>
<protein>
    <submittedName>
        <fullName evidence="1">Uncharacterized protein</fullName>
    </submittedName>
</protein>
<sequence>MQTPVIYESADIYENQIVIGYIDSLLVFLQEILKETEKKTLIRPSLNSYNGYVSFFGSVAEKLLKNVIPEKQRILKNQQKLLQFRDIIKQSLKISKSDGTLPKFTPKVRANRVYALVFRSMIDWYKGSSINWDAKKLLVAIDNVPKLFELYTILLVKKWCRLRGQTSGTSEVSAWEGKLFNYEARLLYEPTYWMFGHLNHKGSIYNTQHRTFKSSSEDSKSKVRTHKNQKREPDIVIELVNDRGTTALLVFDAKYTNKDKAFKEYLPECTIKYVHGLSANGHPRLTHSMIILFHGQSENSRFFDFHIDPFSLFGHEPQLPILGALGLSLNEGISEAFTIIDETIERTIRLLEPNS</sequence>
<accession>A0ABU3T1S9</accession>
<comment type="caution">
    <text evidence="1">The sequence shown here is derived from an EMBL/GenBank/DDBJ whole genome shotgun (WGS) entry which is preliminary data.</text>
</comment>
<evidence type="ECO:0000313" key="2">
    <source>
        <dbReference type="Proteomes" id="UP001247805"/>
    </source>
</evidence>
<reference evidence="1 2" key="1">
    <citation type="submission" date="2023-10" db="EMBL/GenBank/DDBJ databases">
        <title>Glaciecola aquimarina strain GGW-M5 nov., isolated from a coastal seawater.</title>
        <authorList>
            <person name="Bayburt H."/>
            <person name="Kim J.M."/>
            <person name="Choi B.J."/>
            <person name="Jeon C.O."/>
        </authorList>
    </citation>
    <scope>NUCLEOTIDE SEQUENCE [LARGE SCALE GENOMIC DNA]</scope>
    <source>
        <strain evidence="1 2">KCTC 32108</strain>
    </source>
</reference>
<keyword evidence="2" id="KW-1185">Reference proteome</keyword>